<organism evidence="7 8">
    <name type="scientific">Rhodococcus kronopolitis</name>
    <dbReference type="NCBI Taxonomy" id="1460226"/>
    <lineage>
        <taxon>Bacteria</taxon>
        <taxon>Bacillati</taxon>
        <taxon>Actinomycetota</taxon>
        <taxon>Actinomycetes</taxon>
        <taxon>Mycobacteriales</taxon>
        <taxon>Nocardiaceae</taxon>
        <taxon>Rhodococcus</taxon>
    </lineage>
</organism>
<dbReference type="RefSeq" id="WP_378415880.1">
    <property type="nucleotide sequence ID" value="NZ_JBHSFO010000003.1"/>
</dbReference>
<evidence type="ECO:0000256" key="4">
    <source>
        <dbReference type="ARBA" id="ARBA00023163"/>
    </source>
</evidence>
<evidence type="ECO:0000256" key="3">
    <source>
        <dbReference type="ARBA" id="ARBA00023125"/>
    </source>
</evidence>
<name>A0ABV9FR40_9NOCA</name>
<dbReference type="InterPro" id="IPR050109">
    <property type="entry name" value="HTH-type_TetR-like_transc_reg"/>
</dbReference>
<dbReference type="Pfam" id="PF17932">
    <property type="entry name" value="TetR_C_24"/>
    <property type="match status" value="1"/>
</dbReference>
<dbReference type="Gene3D" id="1.10.357.10">
    <property type="entry name" value="Tetracycline Repressor, domain 2"/>
    <property type="match status" value="1"/>
</dbReference>
<dbReference type="Proteomes" id="UP001595914">
    <property type="component" value="Unassembled WGS sequence"/>
</dbReference>
<dbReference type="InterPro" id="IPR001647">
    <property type="entry name" value="HTH_TetR"/>
</dbReference>
<evidence type="ECO:0000256" key="1">
    <source>
        <dbReference type="ARBA" id="ARBA00022491"/>
    </source>
</evidence>
<keyword evidence="1" id="KW-0678">Repressor</keyword>
<evidence type="ECO:0000256" key="2">
    <source>
        <dbReference type="ARBA" id="ARBA00023015"/>
    </source>
</evidence>
<sequence>MTPPPRAAEESASKSGRRAELLELAASLFAERGMRATTVRDIADAAGILSGSLYHHFDSKESMVDEILQRFLDELFGRYREIVAAGLTARATLEALVIASFQSIDRSHAAVAIYQDEAKHLVGNERFDYITERNREFRGLWVSVLESGIEDGSFRPDIDVELVYRFMRDTVWVAVRWYRPGGPLPAGVVAAEYLAIVLDGLAGPRRLATTTTAAQED</sequence>
<feature type="DNA-binding region" description="H-T-H motif" evidence="5">
    <location>
        <begin position="38"/>
        <end position="57"/>
    </location>
</feature>
<dbReference type="PANTHER" id="PTHR30055">
    <property type="entry name" value="HTH-TYPE TRANSCRIPTIONAL REGULATOR RUTR"/>
    <property type="match status" value="1"/>
</dbReference>
<dbReference type="SUPFAM" id="SSF46689">
    <property type="entry name" value="Homeodomain-like"/>
    <property type="match status" value="1"/>
</dbReference>
<gene>
    <name evidence="7" type="ORF">ACFO6S_08385</name>
</gene>
<keyword evidence="8" id="KW-1185">Reference proteome</keyword>
<dbReference type="PANTHER" id="PTHR30055:SF175">
    <property type="entry name" value="HTH-TYPE TRANSCRIPTIONAL REPRESSOR KSTR2"/>
    <property type="match status" value="1"/>
</dbReference>
<evidence type="ECO:0000259" key="6">
    <source>
        <dbReference type="PROSITE" id="PS50977"/>
    </source>
</evidence>
<dbReference type="InterPro" id="IPR041490">
    <property type="entry name" value="KstR2_TetR_C"/>
</dbReference>
<comment type="caution">
    <text evidence="7">The sequence shown here is derived from an EMBL/GenBank/DDBJ whole genome shotgun (WGS) entry which is preliminary data.</text>
</comment>
<evidence type="ECO:0000313" key="7">
    <source>
        <dbReference type="EMBL" id="MFC4603694.1"/>
    </source>
</evidence>
<keyword evidence="3 5" id="KW-0238">DNA-binding</keyword>
<reference evidence="8" key="1">
    <citation type="journal article" date="2019" name="Int. J. Syst. Evol. Microbiol.">
        <title>The Global Catalogue of Microorganisms (GCM) 10K type strain sequencing project: providing services to taxonomists for standard genome sequencing and annotation.</title>
        <authorList>
            <consortium name="The Broad Institute Genomics Platform"/>
            <consortium name="The Broad Institute Genome Sequencing Center for Infectious Disease"/>
            <person name="Wu L."/>
            <person name="Ma J."/>
        </authorList>
    </citation>
    <scope>NUCLEOTIDE SEQUENCE [LARGE SCALE GENOMIC DNA]</scope>
    <source>
        <strain evidence="8">CCUG 54520</strain>
    </source>
</reference>
<evidence type="ECO:0000313" key="8">
    <source>
        <dbReference type="Proteomes" id="UP001595914"/>
    </source>
</evidence>
<keyword evidence="2" id="KW-0805">Transcription regulation</keyword>
<dbReference type="PROSITE" id="PS50977">
    <property type="entry name" value="HTH_TETR_2"/>
    <property type="match status" value="1"/>
</dbReference>
<dbReference type="InterPro" id="IPR009057">
    <property type="entry name" value="Homeodomain-like_sf"/>
</dbReference>
<accession>A0ABV9FR40</accession>
<dbReference type="InterPro" id="IPR036271">
    <property type="entry name" value="Tet_transcr_reg_TetR-rel_C_sf"/>
</dbReference>
<dbReference type="PRINTS" id="PR00455">
    <property type="entry name" value="HTHTETR"/>
</dbReference>
<evidence type="ECO:0000256" key="5">
    <source>
        <dbReference type="PROSITE-ProRule" id="PRU00335"/>
    </source>
</evidence>
<dbReference type="Gene3D" id="1.10.10.60">
    <property type="entry name" value="Homeodomain-like"/>
    <property type="match status" value="1"/>
</dbReference>
<proteinExistence type="predicted"/>
<dbReference type="EMBL" id="JBHSFO010000003">
    <property type="protein sequence ID" value="MFC4603694.1"/>
    <property type="molecule type" value="Genomic_DNA"/>
</dbReference>
<dbReference type="SUPFAM" id="SSF48498">
    <property type="entry name" value="Tetracyclin repressor-like, C-terminal domain"/>
    <property type="match status" value="1"/>
</dbReference>
<protein>
    <submittedName>
        <fullName evidence="7">TetR/AcrR family transcriptional regulator</fullName>
    </submittedName>
</protein>
<dbReference type="Pfam" id="PF00440">
    <property type="entry name" value="TetR_N"/>
    <property type="match status" value="1"/>
</dbReference>
<feature type="domain" description="HTH tetR-type" evidence="6">
    <location>
        <begin position="15"/>
        <end position="75"/>
    </location>
</feature>
<keyword evidence="4" id="KW-0804">Transcription</keyword>